<name>A0AAD8KKW5_TARER</name>
<dbReference type="EMBL" id="JAUHHV010000005">
    <property type="protein sequence ID" value="KAK1424644.1"/>
    <property type="molecule type" value="Genomic_DNA"/>
</dbReference>
<evidence type="ECO:0000313" key="2">
    <source>
        <dbReference type="Proteomes" id="UP001229421"/>
    </source>
</evidence>
<reference evidence="1" key="1">
    <citation type="journal article" date="2023" name="bioRxiv">
        <title>Improved chromosome-level genome assembly for marigold (Tagetes erecta).</title>
        <authorList>
            <person name="Jiang F."/>
            <person name="Yuan L."/>
            <person name="Wang S."/>
            <person name="Wang H."/>
            <person name="Xu D."/>
            <person name="Wang A."/>
            <person name="Fan W."/>
        </authorList>
    </citation>
    <scope>NUCLEOTIDE SEQUENCE</scope>
    <source>
        <strain evidence="1">WSJ</strain>
        <tissue evidence="1">Leaf</tissue>
    </source>
</reference>
<protein>
    <submittedName>
        <fullName evidence="1">Uncharacterized protein</fullName>
    </submittedName>
</protein>
<keyword evidence="2" id="KW-1185">Reference proteome</keyword>
<comment type="caution">
    <text evidence="1">The sequence shown here is derived from an EMBL/GenBank/DDBJ whole genome shotgun (WGS) entry which is preliminary data.</text>
</comment>
<dbReference type="Proteomes" id="UP001229421">
    <property type="component" value="Unassembled WGS sequence"/>
</dbReference>
<accession>A0AAD8KKW5</accession>
<evidence type="ECO:0000313" key="1">
    <source>
        <dbReference type="EMBL" id="KAK1424644.1"/>
    </source>
</evidence>
<proteinExistence type="predicted"/>
<sequence>MEQIWPKKMNTTLTPYLTMTAMLNSNSKTCCNIDENGKEDGCFESGSVYTKIHIDYIDDGDDNEERMMKMMVRI</sequence>
<organism evidence="1 2">
    <name type="scientific">Tagetes erecta</name>
    <name type="common">African marigold</name>
    <dbReference type="NCBI Taxonomy" id="13708"/>
    <lineage>
        <taxon>Eukaryota</taxon>
        <taxon>Viridiplantae</taxon>
        <taxon>Streptophyta</taxon>
        <taxon>Embryophyta</taxon>
        <taxon>Tracheophyta</taxon>
        <taxon>Spermatophyta</taxon>
        <taxon>Magnoliopsida</taxon>
        <taxon>eudicotyledons</taxon>
        <taxon>Gunneridae</taxon>
        <taxon>Pentapetalae</taxon>
        <taxon>asterids</taxon>
        <taxon>campanulids</taxon>
        <taxon>Asterales</taxon>
        <taxon>Asteraceae</taxon>
        <taxon>Asteroideae</taxon>
        <taxon>Heliantheae alliance</taxon>
        <taxon>Tageteae</taxon>
        <taxon>Tagetes</taxon>
    </lineage>
</organism>
<dbReference type="AlphaFoldDB" id="A0AAD8KKW5"/>
<gene>
    <name evidence="1" type="ORF">QVD17_19978</name>
</gene>